<evidence type="ECO:0000256" key="1">
    <source>
        <dbReference type="SAM" id="SignalP"/>
    </source>
</evidence>
<organism evidence="2">
    <name type="scientific">Pelagomonas calceolata</name>
    <dbReference type="NCBI Taxonomy" id="35677"/>
    <lineage>
        <taxon>Eukaryota</taxon>
        <taxon>Sar</taxon>
        <taxon>Stramenopiles</taxon>
        <taxon>Ochrophyta</taxon>
        <taxon>Pelagophyceae</taxon>
        <taxon>Pelagomonadales</taxon>
        <taxon>Pelagomonadaceae</taxon>
        <taxon>Pelagomonas</taxon>
    </lineage>
</organism>
<feature type="chain" id="PRO_5036212274" evidence="1">
    <location>
        <begin position="21"/>
        <end position="307"/>
    </location>
</feature>
<evidence type="ECO:0000313" key="3">
    <source>
        <dbReference type="EMBL" id="CAH0364188.1"/>
    </source>
</evidence>
<reference evidence="3" key="2">
    <citation type="submission" date="2021-11" db="EMBL/GenBank/DDBJ databases">
        <authorList>
            <consortium name="Genoscope - CEA"/>
            <person name="William W."/>
        </authorList>
    </citation>
    <scope>NUCLEOTIDE SEQUENCE</scope>
</reference>
<accession>A0A7S3ZNN1</accession>
<feature type="non-terminal residue" evidence="2">
    <location>
        <position position="307"/>
    </location>
</feature>
<dbReference type="Proteomes" id="UP000789595">
    <property type="component" value="Unassembled WGS sequence"/>
</dbReference>
<dbReference type="EMBL" id="HBIW01005410">
    <property type="protein sequence ID" value="CAE0689015.1"/>
    <property type="molecule type" value="Transcribed_RNA"/>
</dbReference>
<gene>
    <name evidence="2" type="ORF">PCAL00307_LOCUS4449</name>
    <name evidence="3" type="ORF">PECAL_1P05410</name>
</gene>
<dbReference type="EMBL" id="CAKKNE010000001">
    <property type="protein sequence ID" value="CAH0364188.1"/>
    <property type="molecule type" value="Genomic_DNA"/>
</dbReference>
<feature type="signal peptide" evidence="1">
    <location>
        <begin position="1"/>
        <end position="20"/>
    </location>
</feature>
<evidence type="ECO:0000313" key="4">
    <source>
        <dbReference type="Proteomes" id="UP000789595"/>
    </source>
</evidence>
<sequence length="307" mass="32500">MASGLKIILLCTLCCSAALSFVAPTPALRGTTPSMRPSMRRVKPAQVFPPIWPYVGCDGCVGAGAAGLFVALVSTGFGLPVSEDVLLVSLGSRLGAMRPATRAAHCVAAVAGCALADVATVSLGCALRENEESLREQAPGFLGRLLRSIGRQLDKETRRDGARLFRDLEERLRGAVDGLKRLVSGTPPPPPPRDWMKMFVMRLRRLTCNTRTALARAGQAIQALMPLRNEDRDEGPAALGARLRASSGQRWPLALLAGLRGPVDRRKYALGAAAACVTMTLPAQLALGAIIGPSRRGIVALHVAVAW</sequence>
<proteinExistence type="predicted"/>
<dbReference type="AlphaFoldDB" id="A0A7S3ZNN1"/>
<reference evidence="2" key="1">
    <citation type="submission" date="2021-01" db="EMBL/GenBank/DDBJ databases">
        <authorList>
            <person name="Corre E."/>
            <person name="Pelletier E."/>
            <person name="Niang G."/>
            <person name="Scheremetjew M."/>
            <person name="Finn R."/>
            <person name="Kale V."/>
            <person name="Holt S."/>
            <person name="Cochrane G."/>
            <person name="Meng A."/>
            <person name="Brown T."/>
            <person name="Cohen L."/>
        </authorList>
    </citation>
    <scope>NUCLEOTIDE SEQUENCE</scope>
    <source>
        <strain evidence="2">CCMP1756</strain>
    </source>
</reference>
<protein>
    <submittedName>
        <fullName evidence="2">Uncharacterized protein</fullName>
    </submittedName>
</protein>
<name>A0A7S3ZNN1_9STRA</name>
<evidence type="ECO:0000313" key="2">
    <source>
        <dbReference type="EMBL" id="CAE0689015.1"/>
    </source>
</evidence>
<keyword evidence="4" id="KW-1185">Reference proteome</keyword>
<keyword evidence="1" id="KW-0732">Signal</keyword>